<dbReference type="RefSeq" id="XP_018295811.1">
    <property type="nucleotide sequence ID" value="XM_018438244.1"/>
</dbReference>
<organism evidence="1 2">
    <name type="scientific">Phycomyces blakesleeanus (strain ATCC 8743b / DSM 1359 / FGSC 10004 / NBRC 33097 / NRRL 1555)</name>
    <dbReference type="NCBI Taxonomy" id="763407"/>
    <lineage>
        <taxon>Eukaryota</taxon>
        <taxon>Fungi</taxon>
        <taxon>Fungi incertae sedis</taxon>
        <taxon>Mucoromycota</taxon>
        <taxon>Mucoromycotina</taxon>
        <taxon>Mucoromycetes</taxon>
        <taxon>Mucorales</taxon>
        <taxon>Phycomycetaceae</taxon>
        <taxon>Phycomyces</taxon>
    </lineage>
</organism>
<name>A0A163B1J5_PHYB8</name>
<accession>A0A163B1J5</accession>
<reference evidence="2" key="1">
    <citation type="submission" date="2015-06" db="EMBL/GenBank/DDBJ databases">
        <title>Expansion of signal transduction pathways in fungi by whole-genome duplication.</title>
        <authorList>
            <consortium name="DOE Joint Genome Institute"/>
            <person name="Corrochano L.M."/>
            <person name="Kuo A."/>
            <person name="Marcet-Houben M."/>
            <person name="Polaino S."/>
            <person name="Salamov A."/>
            <person name="Villalobos J.M."/>
            <person name="Alvarez M.I."/>
            <person name="Avalos J."/>
            <person name="Benito E.P."/>
            <person name="Benoit I."/>
            <person name="Burger G."/>
            <person name="Camino L.P."/>
            <person name="Canovas D."/>
            <person name="Cerda-Olmedo E."/>
            <person name="Cheng J.-F."/>
            <person name="Dominguez A."/>
            <person name="Elias M."/>
            <person name="Eslava A.P."/>
            <person name="Glaser F."/>
            <person name="Grimwood J."/>
            <person name="Gutierrez G."/>
            <person name="Heitman J."/>
            <person name="Henrissat B."/>
            <person name="Iturriaga E.A."/>
            <person name="Lang B.F."/>
            <person name="Lavin J.L."/>
            <person name="Lee S."/>
            <person name="Li W."/>
            <person name="Lindquist E."/>
            <person name="Lopez-Garcia S."/>
            <person name="Luque E.M."/>
            <person name="Marcos A.T."/>
            <person name="Martin J."/>
            <person name="McCluskey K."/>
            <person name="Medina H.R."/>
            <person name="Miralles-Duran A."/>
            <person name="Miyazaki A."/>
            <person name="Munoz-Torres E."/>
            <person name="Oguiza J.A."/>
            <person name="Ohm R."/>
            <person name="Olmedo M."/>
            <person name="Orejas M."/>
            <person name="Ortiz-Castellanos L."/>
            <person name="Pisabarro A.G."/>
            <person name="Rodriguez-Romero J."/>
            <person name="Ruiz-Herrera J."/>
            <person name="Ruiz-Vazquez R."/>
            <person name="Sanz C."/>
            <person name="Schackwitz W."/>
            <person name="Schmutz J."/>
            <person name="Shahriari M."/>
            <person name="Shelest E."/>
            <person name="Silva-Franco F."/>
            <person name="Soanes D."/>
            <person name="Syed K."/>
            <person name="Tagua V.G."/>
            <person name="Talbot N.J."/>
            <person name="Thon M."/>
            <person name="De vries R.P."/>
            <person name="Wiebenga A."/>
            <person name="Yadav J.S."/>
            <person name="Braun E.L."/>
            <person name="Baker S."/>
            <person name="Garre V."/>
            <person name="Horwitz B."/>
            <person name="Torres-Martinez S."/>
            <person name="Idnurm A."/>
            <person name="Herrera-Estrella A."/>
            <person name="Gabaldon T."/>
            <person name="Grigoriev I.V."/>
        </authorList>
    </citation>
    <scope>NUCLEOTIDE SEQUENCE [LARGE SCALE GENOMIC DNA]</scope>
    <source>
        <strain evidence="2">NRRL 1555(-)</strain>
    </source>
</reference>
<protein>
    <recommendedName>
        <fullName evidence="3">Mediator of RNA polymerase II transcription subunit 11</fullName>
    </recommendedName>
</protein>
<dbReference type="OrthoDB" id="2220024at2759"/>
<sequence length="128" mass="14177">MTSKATQEYRASFITLISQLTVIEKKGQEFFDRIENSVWTPYVPTSAQTDFEQLMISLQNLETHARTSGLLSIAGSSTDAADGQSSPQPKNLAVRDADTLQAVDTFFQEKNRLLMNIRAAVNAAHRPS</sequence>
<dbReference type="Proteomes" id="UP000077315">
    <property type="component" value="Unassembled WGS sequence"/>
</dbReference>
<keyword evidence="2" id="KW-1185">Reference proteome</keyword>
<dbReference type="VEuPathDB" id="FungiDB:PHYBLDRAFT_179983"/>
<evidence type="ECO:0008006" key="3">
    <source>
        <dbReference type="Google" id="ProtNLM"/>
    </source>
</evidence>
<evidence type="ECO:0000313" key="2">
    <source>
        <dbReference type="Proteomes" id="UP000077315"/>
    </source>
</evidence>
<dbReference type="InParanoid" id="A0A163B1J5"/>
<dbReference type="AlphaFoldDB" id="A0A163B1J5"/>
<gene>
    <name evidence="1" type="ORF">PHYBLDRAFT_179983</name>
</gene>
<dbReference type="GeneID" id="28999150"/>
<proteinExistence type="predicted"/>
<evidence type="ECO:0000313" key="1">
    <source>
        <dbReference type="EMBL" id="OAD77771.1"/>
    </source>
</evidence>
<dbReference type="EMBL" id="KV440974">
    <property type="protein sequence ID" value="OAD77771.1"/>
    <property type="molecule type" value="Genomic_DNA"/>
</dbReference>